<evidence type="ECO:0008006" key="3">
    <source>
        <dbReference type="Google" id="ProtNLM"/>
    </source>
</evidence>
<sequence length="135" mass="15416">MADFALNLQTELVELLRNDAALTALIGSNKVFDAPRRGQRPPFIIIKSHDFSPRDAIATSLYDHEVELEFWHARGARELGFQVAERVVDLFLAYPFGVNFRAVRQNHRHTKTSIEQRTGWAKTLIGLRMTIEPLS</sequence>
<proteinExistence type="predicted"/>
<dbReference type="RefSeq" id="WP_162889267.1">
    <property type="nucleotide sequence ID" value="NZ_CP021330.1"/>
</dbReference>
<dbReference type="InterPro" id="IPR053745">
    <property type="entry name" value="Viral_Tail_Comp_sf"/>
</dbReference>
<dbReference type="EMBL" id="CP021330">
    <property type="protein sequence ID" value="AVX05136.1"/>
    <property type="molecule type" value="Genomic_DNA"/>
</dbReference>
<name>A0A2R4MGX6_9HYPH</name>
<evidence type="ECO:0000313" key="1">
    <source>
        <dbReference type="EMBL" id="AVX05136.1"/>
    </source>
</evidence>
<dbReference type="InterPro" id="IPR021508">
    <property type="entry name" value="Gp17-like"/>
</dbReference>
<accession>A0A2R4MGX6</accession>
<dbReference type="Pfam" id="PF11367">
    <property type="entry name" value="Tail_completion_gp17"/>
    <property type="match status" value="1"/>
</dbReference>
<gene>
    <name evidence="1" type="ORF">MXMO3_02624</name>
</gene>
<dbReference type="KEGG" id="mmyr:MXMO3_02624"/>
<reference evidence="1 2" key="1">
    <citation type="submission" date="2017-05" db="EMBL/GenBank/DDBJ databases">
        <title>Genome Analysis of Maritalea myrionectae HL2708#5.</title>
        <authorList>
            <consortium name="Cotde Inc.-PKNU"/>
            <person name="Jang D."/>
            <person name="Oh H.-M."/>
        </authorList>
    </citation>
    <scope>NUCLEOTIDE SEQUENCE [LARGE SCALE GENOMIC DNA]</scope>
    <source>
        <strain evidence="1 2">HL2708#5</strain>
    </source>
</reference>
<organism evidence="1 2">
    <name type="scientific">Maritalea myrionectae</name>
    <dbReference type="NCBI Taxonomy" id="454601"/>
    <lineage>
        <taxon>Bacteria</taxon>
        <taxon>Pseudomonadati</taxon>
        <taxon>Pseudomonadota</taxon>
        <taxon>Alphaproteobacteria</taxon>
        <taxon>Hyphomicrobiales</taxon>
        <taxon>Devosiaceae</taxon>
        <taxon>Maritalea</taxon>
    </lineage>
</organism>
<dbReference type="Gene3D" id="3.30.2000.30">
    <property type="match status" value="1"/>
</dbReference>
<protein>
    <recommendedName>
        <fullName evidence="3">DUF3168 domain-containing protein</fullName>
    </recommendedName>
</protein>
<dbReference type="AlphaFoldDB" id="A0A2R4MGX6"/>
<keyword evidence="2" id="KW-1185">Reference proteome</keyword>
<dbReference type="Proteomes" id="UP000258927">
    <property type="component" value="Chromosome"/>
</dbReference>
<dbReference type="STRING" id="1122213.GCA_000423365_00260"/>
<evidence type="ECO:0000313" key="2">
    <source>
        <dbReference type="Proteomes" id="UP000258927"/>
    </source>
</evidence>